<dbReference type="EMBL" id="VSRR010015641">
    <property type="protein sequence ID" value="MPC58398.1"/>
    <property type="molecule type" value="Genomic_DNA"/>
</dbReference>
<evidence type="ECO:0000313" key="3">
    <source>
        <dbReference type="Proteomes" id="UP000324222"/>
    </source>
</evidence>
<accession>A0A5B7GMW5</accession>
<evidence type="ECO:0000313" key="2">
    <source>
        <dbReference type="EMBL" id="MPC58398.1"/>
    </source>
</evidence>
<gene>
    <name evidence="2" type="ORF">E2C01_052402</name>
</gene>
<feature type="region of interest" description="Disordered" evidence="1">
    <location>
        <begin position="1"/>
        <end position="29"/>
    </location>
</feature>
<reference evidence="2 3" key="1">
    <citation type="submission" date="2019-05" db="EMBL/GenBank/DDBJ databases">
        <title>Another draft genome of Portunus trituberculatus and its Hox gene families provides insights of decapod evolution.</title>
        <authorList>
            <person name="Jeong J.-H."/>
            <person name="Song I."/>
            <person name="Kim S."/>
            <person name="Choi T."/>
            <person name="Kim D."/>
            <person name="Ryu S."/>
            <person name="Kim W."/>
        </authorList>
    </citation>
    <scope>NUCLEOTIDE SEQUENCE [LARGE SCALE GENOMIC DNA]</scope>
    <source>
        <tissue evidence="2">Muscle</tissue>
    </source>
</reference>
<proteinExistence type="predicted"/>
<dbReference type="Proteomes" id="UP000324222">
    <property type="component" value="Unassembled WGS sequence"/>
</dbReference>
<organism evidence="2 3">
    <name type="scientific">Portunus trituberculatus</name>
    <name type="common">Swimming crab</name>
    <name type="synonym">Neptunus trituberculatus</name>
    <dbReference type="NCBI Taxonomy" id="210409"/>
    <lineage>
        <taxon>Eukaryota</taxon>
        <taxon>Metazoa</taxon>
        <taxon>Ecdysozoa</taxon>
        <taxon>Arthropoda</taxon>
        <taxon>Crustacea</taxon>
        <taxon>Multicrustacea</taxon>
        <taxon>Malacostraca</taxon>
        <taxon>Eumalacostraca</taxon>
        <taxon>Eucarida</taxon>
        <taxon>Decapoda</taxon>
        <taxon>Pleocyemata</taxon>
        <taxon>Brachyura</taxon>
        <taxon>Eubrachyura</taxon>
        <taxon>Portunoidea</taxon>
        <taxon>Portunidae</taxon>
        <taxon>Portuninae</taxon>
        <taxon>Portunus</taxon>
    </lineage>
</organism>
<name>A0A5B7GMW5_PORTR</name>
<sequence length="75" mass="8161">MDEPRVSRSASNGPVKRPRLTTHGTGNEKVGSELFCSCLLSRSEAARQGASGVNVDEPPAREIWLGFRSTDWACK</sequence>
<evidence type="ECO:0000256" key="1">
    <source>
        <dbReference type="SAM" id="MobiDB-lite"/>
    </source>
</evidence>
<comment type="caution">
    <text evidence="2">The sequence shown here is derived from an EMBL/GenBank/DDBJ whole genome shotgun (WGS) entry which is preliminary data.</text>
</comment>
<dbReference type="AlphaFoldDB" id="A0A5B7GMW5"/>
<keyword evidence="3" id="KW-1185">Reference proteome</keyword>
<protein>
    <submittedName>
        <fullName evidence="2">Uncharacterized protein</fullName>
    </submittedName>
</protein>